<evidence type="ECO:0000313" key="4">
    <source>
        <dbReference type="EMBL" id="MDX7722315.1"/>
    </source>
</evidence>
<organism evidence="2 7">
    <name type="scientific">Aeromonas caviae</name>
    <name type="common">Aeromonas punctata</name>
    <dbReference type="NCBI Taxonomy" id="648"/>
    <lineage>
        <taxon>Bacteria</taxon>
        <taxon>Pseudomonadati</taxon>
        <taxon>Pseudomonadota</taxon>
        <taxon>Gammaproteobacteria</taxon>
        <taxon>Aeromonadales</taxon>
        <taxon>Aeromonadaceae</taxon>
        <taxon>Aeromonas</taxon>
    </lineage>
</organism>
<gene>
    <name evidence="2" type="ORF">KAM351_22260</name>
    <name evidence="3" type="ORF">N5I07_02640</name>
    <name evidence="6" type="ORF">OJY61_04850</name>
    <name evidence="4" type="ORF">SJS77_17960</name>
    <name evidence="5" type="ORF">VCX44_04455</name>
</gene>
<reference evidence="4" key="4">
    <citation type="submission" date="2023-11" db="EMBL/GenBank/DDBJ databases">
        <title>WGS of Aeromonas in Northern Israel.</title>
        <authorList>
            <person name="Hershko Y."/>
        </authorList>
    </citation>
    <scope>NUCLEOTIDE SEQUENCE</scope>
    <source>
        <strain evidence="4">77416</strain>
    </source>
</reference>
<evidence type="ECO:0000313" key="6">
    <source>
        <dbReference type="EMBL" id="UZC87279.1"/>
    </source>
</evidence>
<dbReference type="PANTHER" id="PTHR39327:SF1">
    <property type="entry name" value="BLR5470 PROTEIN"/>
    <property type="match status" value="1"/>
</dbReference>
<dbReference type="AlphaFoldDB" id="A0A125Y2I4"/>
<evidence type="ECO:0000256" key="1">
    <source>
        <dbReference type="SAM" id="SignalP"/>
    </source>
</evidence>
<dbReference type="PANTHER" id="PTHR39327">
    <property type="match status" value="1"/>
</dbReference>
<sequence length="224" mass="25524">MKWLLVSACTLTLLGSGIQASGLSEHIASPELRAKMQAVYGARAIQRSEAFSRLLTPRAGTTDQQKLELVNNYFNNLTYSEDPRLWGDDDYWANPLEFIGARGGDCEDYSIAKYYTLMELGVDEKKLRLAYVKAIRYNQFHMVTLYFPTIKSDPLVLDNINGRILPGSKRNDLQPVYSFDAKSIWIMKSRREGTLAGSADRLAQWTSMQSRFSSEHLRSPRRQL</sequence>
<dbReference type="EMBL" id="JAWZVU010000124">
    <property type="protein sequence ID" value="MDX7722315.1"/>
    <property type="molecule type" value="Genomic_DNA"/>
</dbReference>
<reference evidence="5 8" key="5">
    <citation type="submission" date="2023-12" db="EMBL/GenBank/DDBJ databases">
        <title>Characterization of antibiotic resistance in Aeromonas spp. in hospital effluent.</title>
        <authorList>
            <person name="Negoseki B.R.S."/>
            <person name="Krul D."/>
            <person name="Siqueira A.C."/>
            <person name="Almeida M."/>
            <person name="Mesa D."/>
            <person name="Conte D."/>
            <person name="Dalla-Costa L.M."/>
        </authorList>
    </citation>
    <scope>NUCLEOTIDE SEQUENCE [LARGE SCALE GENOMIC DNA]</scope>
    <source>
        <strain evidence="5 8">36v</strain>
    </source>
</reference>
<evidence type="ECO:0000313" key="7">
    <source>
        <dbReference type="Proteomes" id="UP000886934"/>
    </source>
</evidence>
<accession>A0A125Y2I4</accession>
<reference evidence="2" key="1">
    <citation type="submission" date="2021-07" db="EMBL/GenBank/DDBJ databases">
        <title>Draft genome sequence of carbapenem-resistant Aeromonas spp. in Japan.</title>
        <authorList>
            <person name="Maehana S."/>
            <person name="Suzuki M."/>
            <person name="Kitasato H."/>
        </authorList>
    </citation>
    <scope>NUCLEOTIDE SEQUENCE</scope>
    <source>
        <strain evidence="2">KAM351</strain>
    </source>
</reference>
<dbReference type="Proteomes" id="UP001163285">
    <property type="component" value="Chromosome"/>
</dbReference>
<name>A0A125Y2I4_AERCA</name>
<evidence type="ECO:0000313" key="2">
    <source>
        <dbReference type="EMBL" id="GJA63615.1"/>
    </source>
</evidence>
<dbReference type="EMBL" id="BPNN01000029">
    <property type="protein sequence ID" value="GJA63615.1"/>
    <property type="molecule type" value="Genomic_DNA"/>
</dbReference>
<evidence type="ECO:0000313" key="8">
    <source>
        <dbReference type="Proteomes" id="UP001304847"/>
    </source>
</evidence>
<evidence type="ECO:0000313" key="3">
    <source>
        <dbReference type="EMBL" id="MDH1896518.1"/>
    </source>
</evidence>
<dbReference type="Proteomes" id="UP000886934">
    <property type="component" value="Unassembled WGS sequence"/>
</dbReference>
<proteinExistence type="predicted"/>
<dbReference type="RefSeq" id="WP_041212317.1">
    <property type="nucleotide sequence ID" value="NZ_AP019195.1"/>
</dbReference>
<dbReference type="EMBL" id="JAOCFT010000001">
    <property type="protein sequence ID" value="MDH1896518.1"/>
    <property type="molecule type" value="Genomic_DNA"/>
</dbReference>
<dbReference type="Proteomes" id="UP001160758">
    <property type="component" value="Unassembled WGS sequence"/>
</dbReference>
<dbReference type="GO" id="GO:0016779">
    <property type="term" value="F:nucleotidyltransferase activity"/>
    <property type="evidence" value="ECO:0007669"/>
    <property type="project" value="UniProtKB-KW"/>
</dbReference>
<reference evidence="6" key="3">
    <citation type="submission" date="2023-04" db="EMBL/GenBank/DDBJ databases">
        <title>Whole Genome Sequence of Multi-drug resistant Aeromonas caviae as a gut pathogen in newborn.</title>
        <authorList>
            <person name="Jadhav S.V."/>
            <person name="Saroj S.D."/>
            <person name="Saha U.B."/>
            <person name="Sen S."/>
            <person name="Kher A."/>
        </authorList>
    </citation>
    <scope>NUCLEOTIDE SEQUENCE</scope>
    <source>
        <strain evidence="6">SVJ23</strain>
    </source>
</reference>
<dbReference type="Pfam" id="PF06035">
    <property type="entry name" value="Peptidase_C93"/>
    <property type="match status" value="1"/>
</dbReference>
<dbReference type="Gene3D" id="3.10.620.30">
    <property type="match status" value="1"/>
</dbReference>
<protein>
    <submittedName>
        <fullName evidence="2">Sulfate adenylyltransferase</fullName>
    </submittedName>
    <submittedName>
        <fullName evidence="3">Transglutaminase-like cysteine peptidase</fullName>
    </submittedName>
</protein>
<keyword evidence="2" id="KW-0808">Transferase</keyword>
<dbReference type="Proteomes" id="UP001304847">
    <property type="component" value="Unassembled WGS sequence"/>
</dbReference>
<dbReference type="GeneID" id="48824022"/>
<dbReference type="EMBL" id="CP110176">
    <property type="protein sequence ID" value="UZC87279.1"/>
    <property type="molecule type" value="Genomic_DNA"/>
</dbReference>
<evidence type="ECO:0000313" key="5">
    <source>
        <dbReference type="EMBL" id="MEA9435087.1"/>
    </source>
</evidence>
<keyword evidence="8" id="KW-1185">Reference proteome</keyword>
<keyword evidence="2" id="KW-0548">Nucleotidyltransferase</keyword>
<feature type="signal peptide" evidence="1">
    <location>
        <begin position="1"/>
        <end position="20"/>
    </location>
</feature>
<keyword evidence="1" id="KW-0732">Signal</keyword>
<dbReference type="Proteomes" id="UP001277183">
    <property type="component" value="Unassembled WGS sequence"/>
</dbReference>
<reference evidence="3" key="2">
    <citation type="submission" date="2022-09" db="EMBL/GenBank/DDBJ databases">
        <title>Intensive care unit water sources are persistently colonized with multi-drug resistant bacteria and are the site of extensive horizontal gene transfer of antibiotic resistance genes.</title>
        <authorList>
            <person name="Diorio-Toth L."/>
        </authorList>
    </citation>
    <scope>NUCLEOTIDE SEQUENCE</scope>
    <source>
        <strain evidence="3">GD03796</strain>
    </source>
</reference>
<dbReference type="InterPro" id="IPR010319">
    <property type="entry name" value="Transglutaminase-like_Cys_pept"/>
</dbReference>
<dbReference type="OrthoDB" id="5401788at2"/>
<feature type="chain" id="PRO_5044548084" evidence="1">
    <location>
        <begin position="21"/>
        <end position="224"/>
    </location>
</feature>
<dbReference type="EMBL" id="JAYGOJ010000013">
    <property type="protein sequence ID" value="MEA9435087.1"/>
    <property type="molecule type" value="Genomic_DNA"/>
</dbReference>